<proteinExistence type="predicted"/>
<dbReference type="PANTHER" id="PTHR13533">
    <property type="entry name" value="N-ACETYLNEURAMINATE 9-O-ACETYLTRANSFERASE"/>
    <property type="match status" value="1"/>
</dbReference>
<dbReference type="Proteomes" id="UP001157006">
    <property type="component" value="Chromosome 1L"/>
</dbReference>
<dbReference type="AlphaFoldDB" id="A0AAV0YJU2"/>
<dbReference type="GO" id="GO:0005794">
    <property type="term" value="C:Golgi apparatus"/>
    <property type="evidence" value="ECO:0007669"/>
    <property type="project" value="UniProtKB-ARBA"/>
</dbReference>
<evidence type="ECO:0000313" key="6">
    <source>
        <dbReference type="EMBL" id="CAI8586096.1"/>
    </source>
</evidence>
<protein>
    <recommendedName>
        <fullName evidence="8">PC-Esterase</fullName>
    </recommendedName>
</protein>
<dbReference type="EMBL" id="OX451736">
    <property type="protein sequence ID" value="CAI8586096.1"/>
    <property type="molecule type" value="Genomic_DNA"/>
</dbReference>
<dbReference type="PANTHER" id="PTHR13533:SF31">
    <property type="entry name" value="PROTEIN ALTERED XYLOGLUCAN 9"/>
    <property type="match status" value="1"/>
</dbReference>
<dbReference type="GO" id="GO:0016020">
    <property type="term" value="C:membrane"/>
    <property type="evidence" value="ECO:0007669"/>
    <property type="project" value="UniProtKB-SubCell"/>
</dbReference>
<organism evidence="6 7">
    <name type="scientific">Vicia faba</name>
    <name type="common">Broad bean</name>
    <name type="synonym">Faba vulgaris</name>
    <dbReference type="NCBI Taxonomy" id="3906"/>
    <lineage>
        <taxon>Eukaryota</taxon>
        <taxon>Viridiplantae</taxon>
        <taxon>Streptophyta</taxon>
        <taxon>Embryophyta</taxon>
        <taxon>Tracheophyta</taxon>
        <taxon>Spermatophyta</taxon>
        <taxon>Magnoliopsida</taxon>
        <taxon>eudicotyledons</taxon>
        <taxon>Gunneridae</taxon>
        <taxon>Pentapetalae</taxon>
        <taxon>rosids</taxon>
        <taxon>fabids</taxon>
        <taxon>Fabales</taxon>
        <taxon>Fabaceae</taxon>
        <taxon>Papilionoideae</taxon>
        <taxon>50 kb inversion clade</taxon>
        <taxon>NPAAA clade</taxon>
        <taxon>Hologalegina</taxon>
        <taxon>IRL clade</taxon>
        <taxon>Fabeae</taxon>
        <taxon>Vicia</taxon>
    </lineage>
</organism>
<feature type="transmembrane region" description="Helical" evidence="5">
    <location>
        <begin position="6"/>
        <end position="25"/>
    </location>
</feature>
<keyword evidence="3 5" id="KW-1133">Transmembrane helix</keyword>
<evidence type="ECO:0000256" key="5">
    <source>
        <dbReference type="SAM" id="Phobius"/>
    </source>
</evidence>
<feature type="transmembrane region" description="Helical" evidence="5">
    <location>
        <begin position="32"/>
        <end position="53"/>
    </location>
</feature>
<evidence type="ECO:0000256" key="2">
    <source>
        <dbReference type="ARBA" id="ARBA00022692"/>
    </source>
</evidence>
<name>A0AAV0YJU2_VICFA</name>
<keyword evidence="2 5" id="KW-0812">Transmembrane</keyword>
<evidence type="ECO:0000313" key="7">
    <source>
        <dbReference type="Proteomes" id="UP001157006"/>
    </source>
</evidence>
<evidence type="ECO:0000256" key="3">
    <source>
        <dbReference type="ARBA" id="ARBA00022989"/>
    </source>
</evidence>
<keyword evidence="7" id="KW-1185">Reference proteome</keyword>
<reference evidence="6 7" key="1">
    <citation type="submission" date="2023-01" db="EMBL/GenBank/DDBJ databases">
        <authorList>
            <person name="Kreplak J."/>
        </authorList>
    </citation>
    <scope>NUCLEOTIDE SEQUENCE [LARGE SCALE GENOMIC DNA]</scope>
</reference>
<gene>
    <name evidence="6" type="ORF">VFH_I238120</name>
</gene>
<accession>A0AAV0YJU2</accession>
<sequence>MFGAVQLGLFAACVVLFVPMGMAGWHLSRNKVLFFSGALFITLAVGVHLTPYFPSVSDIITSVKSSSVVDDVVVVEDRDSCVSLLHEIAWEVMPRDSQARIFTLSLLSLVLDSERVESARSFLLKRHSDYHIVVDEMGLKLDFIWAPYPNNLTNVVMEFKQKHLYPDVLVMGSGLWHMLHVTNASDYGVLLKLLKNSVTSMLPVSPKFGNDEPAMGSVSSVRSPHLFWLGMPSLINSMLNTQKKRERMSDVLQGEYEREVHKSSILREFGGPFQLLDIRSLSLNCGIKCTDDGMHYDEAVYEAELHVMFNALLIESHQKL</sequence>
<dbReference type="GO" id="GO:0016407">
    <property type="term" value="F:acetyltransferase activity"/>
    <property type="evidence" value="ECO:0007669"/>
    <property type="project" value="TreeGrafter"/>
</dbReference>
<dbReference type="GO" id="GO:0045492">
    <property type="term" value="P:xylan biosynthetic process"/>
    <property type="evidence" value="ECO:0007669"/>
    <property type="project" value="TreeGrafter"/>
</dbReference>
<evidence type="ECO:0000256" key="4">
    <source>
        <dbReference type="ARBA" id="ARBA00023136"/>
    </source>
</evidence>
<evidence type="ECO:0008006" key="8">
    <source>
        <dbReference type="Google" id="ProtNLM"/>
    </source>
</evidence>
<comment type="subcellular location">
    <subcellularLocation>
        <location evidence="1">Membrane</location>
    </subcellularLocation>
</comment>
<keyword evidence="4 5" id="KW-0472">Membrane</keyword>
<evidence type="ECO:0000256" key="1">
    <source>
        <dbReference type="ARBA" id="ARBA00004370"/>
    </source>
</evidence>